<dbReference type="Proteomes" id="UP000287361">
    <property type="component" value="Unassembled WGS sequence"/>
</dbReference>
<evidence type="ECO:0000313" key="2">
    <source>
        <dbReference type="EMBL" id="GCB30633.1"/>
    </source>
</evidence>
<dbReference type="InterPro" id="IPR056937">
    <property type="entry name" value="YqbQ/XkdQ"/>
</dbReference>
<gene>
    <name evidence="2" type="ORF">KGMB03357_22940</name>
</gene>
<organism evidence="2 3">
    <name type="scientific">Anaerotignum faecicola</name>
    <dbReference type="NCBI Taxonomy" id="2358141"/>
    <lineage>
        <taxon>Bacteria</taxon>
        <taxon>Bacillati</taxon>
        <taxon>Bacillota</taxon>
        <taxon>Clostridia</taxon>
        <taxon>Lachnospirales</taxon>
        <taxon>Anaerotignaceae</taxon>
        <taxon>Anaerotignum</taxon>
    </lineage>
</organism>
<proteinExistence type="predicted"/>
<name>A0A401LGJ5_9FIRM</name>
<accession>A0A401LGJ5</accession>
<dbReference type="EMBL" id="BHVZ01000014">
    <property type="protein sequence ID" value="GCB30633.1"/>
    <property type="molecule type" value="Genomic_DNA"/>
</dbReference>
<dbReference type="SUPFAM" id="SSF69279">
    <property type="entry name" value="Phage tail proteins"/>
    <property type="match status" value="1"/>
</dbReference>
<dbReference type="AlphaFoldDB" id="A0A401LGJ5"/>
<sequence length="326" mass="37334">MNIKLLLQHGTSIYDATPILEGRVEWFASVMGKAGRLKFRVVRDGIVNFVEGDRVSFYVDSVLRFSGFVMTKERTSEQIISVTAYDQMFYLVRNKGTYVFLNKSAKEIIQTIGADYGLEIGYINDGGWRIPQRIEEGETLMDMILSALELCGQATGKEYFLFDRGGQLIVKEKKEMAVEAVLRCDGGISEYTYRTDISKDTYNAVQLYHAGRKEIERKAWKVENAEKVKKWGRLQYYKRVPYTMNSAQLKEQAERILKEKCRVVKKLTVENINGDVMLFAGNTIWLEIPGLAEISLQGQVLIESCTHIFEEGAHRMQMDIRIEEVG</sequence>
<evidence type="ECO:0000259" key="1">
    <source>
        <dbReference type="Pfam" id="PF24032"/>
    </source>
</evidence>
<reference evidence="2 3" key="1">
    <citation type="submission" date="2018-10" db="EMBL/GenBank/DDBJ databases">
        <title>Draft Genome Sequence of Anaerotignum sp. KCTC 15736.</title>
        <authorList>
            <person name="Choi S.H."/>
            <person name="Kim J.S."/>
            <person name="Kang S.W."/>
            <person name="Lee J.S."/>
            <person name="Park S.H."/>
        </authorList>
    </citation>
    <scope>NUCLEOTIDE SEQUENCE [LARGE SCALE GENOMIC DNA]</scope>
    <source>
        <strain evidence="2 3">KCTC 15736</strain>
    </source>
</reference>
<dbReference type="OrthoDB" id="1698671at2"/>
<keyword evidence="3" id="KW-1185">Reference proteome</keyword>
<dbReference type="Pfam" id="PF24032">
    <property type="entry name" value="YQBQ"/>
    <property type="match status" value="1"/>
</dbReference>
<evidence type="ECO:0000313" key="3">
    <source>
        <dbReference type="Proteomes" id="UP000287361"/>
    </source>
</evidence>
<feature type="domain" description="YqbQ/XkdQ" evidence="1">
    <location>
        <begin position="24"/>
        <end position="320"/>
    </location>
</feature>
<comment type="caution">
    <text evidence="2">The sequence shown here is derived from an EMBL/GenBank/DDBJ whole genome shotgun (WGS) entry which is preliminary data.</text>
</comment>
<protein>
    <submittedName>
        <fullName evidence="2">Phage protein</fullName>
    </submittedName>
</protein>